<proteinExistence type="predicted"/>
<reference evidence="2" key="1">
    <citation type="submission" date="2020-03" db="EMBL/GenBank/DDBJ databases">
        <title>The deep terrestrial virosphere.</title>
        <authorList>
            <person name="Holmfeldt K."/>
            <person name="Nilsson E."/>
            <person name="Simone D."/>
            <person name="Lopez-Fernandez M."/>
            <person name="Wu X."/>
            <person name="de Brujin I."/>
            <person name="Lundin D."/>
            <person name="Andersson A."/>
            <person name="Bertilsson S."/>
            <person name="Dopson M."/>
        </authorList>
    </citation>
    <scope>NUCLEOTIDE SEQUENCE</scope>
    <source>
        <strain evidence="1">MM171A00102</strain>
        <strain evidence="2">MM171B00096</strain>
    </source>
</reference>
<sequence length="233" mass="26580">MLNYYDTFPLGPKIMTTKNFLGEKYGRLTVTKRLGLYAHCQCDCGNTCSPRMDKLRDGTTKSCGCLAREIAEQQRKVRPLKVVKPKRSANEVRLRAVHTAMMQRCYNTNNSDYATYGGRGIYVVAEWHDTEAFLAWAMPKYRPGLWVERVDNDGPYSPGNCALVSPLRQGRNRRNTLWVMDGPDRKPLSRVAAYMQIPYPKAYRRYSELLAQGLVPNVRHFQATAGMLCSLDL</sequence>
<evidence type="ECO:0000313" key="1">
    <source>
        <dbReference type="EMBL" id="QJB01494.1"/>
    </source>
</evidence>
<organism evidence="2">
    <name type="scientific">viral metagenome</name>
    <dbReference type="NCBI Taxonomy" id="1070528"/>
    <lineage>
        <taxon>unclassified sequences</taxon>
        <taxon>metagenomes</taxon>
        <taxon>organismal metagenomes</taxon>
    </lineage>
</organism>
<accession>A0A6M3X464</accession>
<evidence type="ECO:0000313" key="2">
    <source>
        <dbReference type="EMBL" id="QJH92482.1"/>
    </source>
</evidence>
<dbReference type="EMBL" id="MT143896">
    <property type="protein sequence ID" value="QJH92482.1"/>
    <property type="molecule type" value="Genomic_DNA"/>
</dbReference>
<protein>
    <recommendedName>
        <fullName evidence="3">HNH endonuclease</fullName>
    </recommendedName>
</protein>
<name>A0A6M3X464_9ZZZZ</name>
<evidence type="ECO:0008006" key="3">
    <source>
        <dbReference type="Google" id="ProtNLM"/>
    </source>
</evidence>
<gene>
    <name evidence="1" type="ORF">MM171A00102_0053</name>
    <name evidence="2" type="ORF">MM171B00096_0044</name>
</gene>
<dbReference type="EMBL" id="MT143709">
    <property type="protein sequence ID" value="QJB01494.1"/>
    <property type="molecule type" value="Genomic_DNA"/>
</dbReference>
<dbReference type="AlphaFoldDB" id="A0A6M3X464"/>